<evidence type="ECO:0000256" key="7">
    <source>
        <dbReference type="RuleBase" id="RU363013"/>
    </source>
</evidence>
<evidence type="ECO:0000256" key="6">
    <source>
        <dbReference type="HAMAP-Rule" id="MF_00147"/>
    </source>
</evidence>
<dbReference type="Proteomes" id="UP001623591">
    <property type="component" value="Unassembled WGS sequence"/>
</dbReference>
<feature type="binding site" evidence="6">
    <location>
        <begin position="44"/>
        <end position="46"/>
    </location>
    <ligand>
        <name>substrate</name>
    </ligand>
</feature>
<evidence type="ECO:0000256" key="3">
    <source>
        <dbReference type="ARBA" id="ARBA00022490"/>
    </source>
</evidence>
<feature type="active site" description="Electrophile" evidence="6">
    <location>
        <position position="129"/>
    </location>
</feature>
<dbReference type="GO" id="GO:0004807">
    <property type="term" value="F:triose-phosphate isomerase activity"/>
    <property type="evidence" value="ECO:0007669"/>
    <property type="project" value="UniProtKB-EC"/>
</dbReference>
<comment type="subunit">
    <text evidence="6 7">Homodimer.</text>
</comment>
<dbReference type="EC" id="5.3.1.1" evidence="6 7"/>
<dbReference type="InterPro" id="IPR020861">
    <property type="entry name" value="Triosephosphate_isomerase_AS"/>
</dbReference>
<evidence type="ECO:0000256" key="5">
    <source>
        <dbReference type="ARBA" id="ARBA00023235"/>
    </source>
</evidence>
<keyword evidence="5 6" id="KW-0413">Isomerase</keyword>
<dbReference type="InterPro" id="IPR000652">
    <property type="entry name" value="Triosephosphate_isomerase"/>
</dbReference>
<dbReference type="PANTHER" id="PTHR21139:SF42">
    <property type="entry name" value="TRIOSEPHOSPHATE ISOMERASE"/>
    <property type="match status" value="1"/>
</dbReference>
<dbReference type="CDD" id="cd00311">
    <property type="entry name" value="TIM"/>
    <property type="match status" value="1"/>
</dbReference>
<accession>A0ABW8T8N0</accession>
<dbReference type="InterPro" id="IPR035990">
    <property type="entry name" value="TIM_sf"/>
</dbReference>
<dbReference type="InterPro" id="IPR022896">
    <property type="entry name" value="TrioseP_Isoase_bac/euk"/>
</dbReference>
<keyword evidence="3 6" id="KW-0963">Cytoplasm</keyword>
<evidence type="ECO:0000256" key="2">
    <source>
        <dbReference type="ARBA" id="ARBA00022432"/>
    </source>
</evidence>
<dbReference type="HAMAP" id="MF_00147_B">
    <property type="entry name" value="TIM_B"/>
    <property type="match status" value="1"/>
</dbReference>
<comment type="pathway">
    <text evidence="6 7">Carbohydrate degradation; glycolysis; D-glyceraldehyde 3-phosphate from glycerone phosphate: step 1/1.</text>
</comment>
<dbReference type="EMBL" id="JBJHZZ010000027">
    <property type="protein sequence ID" value="MFL0248701.1"/>
    <property type="molecule type" value="Genomic_DNA"/>
</dbReference>
<feature type="active site" description="Proton acceptor" evidence="6">
    <location>
        <position position="201"/>
    </location>
</feature>
<proteinExistence type="inferred from homology"/>
<comment type="subcellular location">
    <subcellularLocation>
        <location evidence="6 7">Cytoplasm</location>
    </subcellularLocation>
</comment>
<dbReference type="PROSITE" id="PS51440">
    <property type="entry name" value="TIM_2"/>
    <property type="match status" value="1"/>
</dbReference>
<comment type="function">
    <text evidence="6">Involved in the gluconeogenesis. Catalyzes stereospecifically the conversion of dihydroxyacetone phosphate (DHAP) to D-glyceraldehyde-3-phosphate (G3P).</text>
</comment>
<feature type="binding site" evidence="6">
    <location>
        <position position="247"/>
    </location>
    <ligand>
        <name>substrate</name>
    </ligand>
</feature>
<evidence type="ECO:0000313" key="8">
    <source>
        <dbReference type="EMBL" id="MFL0248701.1"/>
    </source>
</evidence>
<dbReference type="PROSITE" id="PS00171">
    <property type="entry name" value="TIM_1"/>
    <property type="match status" value="1"/>
</dbReference>
<gene>
    <name evidence="6 8" type="primary">tpiA</name>
    <name evidence="8" type="ORF">ACJDUG_17300</name>
</gene>
<evidence type="ECO:0000256" key="1">
    <source>
        <dbReference type="ARBA" id="ARBA00007422"/>
    </source>
</evidence>
<evidence type="ECO:0000313" key="9">
    <source>
        <dbReference type="Proteomes" id="UP001623591"/>
    </source>
</evidence>
<comment type="pathway">
    <text evidence="6 7">Carbohydrate biosynthesis; gluconeogenesis.</text>
</comment>
<comment type="similarity">
    <text evidence="1 6 7">Belongs to the triosephosphate isomerase family.</text>
</comment>
<keyword evidence="9" id="KW-1185">Reference proteome</keyword>
<feature type="binding site" evidence="6">
    <location>
        <position position="207"/>
    </location>
    <ligand>
        <name>substrate</name>
    </ligand>
</feature>
<dbReference type="Pfam" id="PF00121">
    <property type="entry name" value="TIM"/>
    <property type="match status" value="1"/>
</dbReference>
<dbReference type="InterPro" id="IPR013785">
    <property type="entry name" value="Aldolase_TIM"/>
</dbReference>
<keyword evidence="4 6" id="KW-0324">Glycolysis</keyword>
<sequence length="286" mass="32255">MIENHYIQSLGTVPSDLKEDIYKLVKEAAYSETIKSKSFIIAANWKMNKNTKEVIEFLDFLNKAALDEKNTFVLFPPYPYLYLMRDKLRYSKVLYGVQNMFWENSGAFTGEVSPAMAKDFGCKYAIIGHSERRNIFKETDEMLEKKVEACIKNGLKPILCIGENLEERQSKRYEEKLKNQLVNGLAKLNPESLDNVIIAYEPVWAIGTGMNATPAQVEDTHGYIRYILNSLYGADTSEKIPILYGGSAKASNVIELAIAQNVSGFLIGGASLCIKEFKEIMTKLGK</sequence>
<comment type="caution">
    <text evidence="8">The sequence shown here is derived from an EMBL/GenBank/DDBJ whole genome shotgun (WGS) entry which is preliminary data.</text>
</comment>
<dbReference type="NCBIfam" id="TIGR00419">
    <property type="entry name" value="tim"/>
    <property type="match status" value="1"/>
</dbReference>
<organism evidence="8 9">
    <name type="scientific">Candidatus Clostridium stratigraminis</name>
    <dbReference type="NCBI Taxonomy" id="3381661"/>
    <lineage>
        <taxon>Bacteria</taxon>
        <taxon>Bacillati</taxon>
        <taxon>Bacillota</taxon>
        <taxon>Clostridia</taxon>
        <taxon>Eubacteriales</taxon>
        <taxon>Clostridiaceae</taxon>
        <taxon>Clostridium</taxon>
    </lineage>
</organism>
<feature type="binding site" evidence="6">
    <location>
        <begin position="268"/>
        <end position="269"/>
    </location>
    <ligand>
        <name>substrate</name>
    </ligand>
</feature>
<name>A0ABW8T8N0_9CLOT</name>
<comment type="catalytic activity">
    <reaction evidence="6 7">
        <text>D-glyceraldehyde 3-phosphate = dihydroxyacetone phosphate</text>
        <dbReference type="Rhea" id="RHEA:18585"/>
        <dbReference type="ChEBI" id="CHEBI:57642"/>
        <dbReference type="ChEBI" id="CHEBI:59776"/>
        <dbReference type="EC" id="5.3.1.1"/>
    </reaction>
</comment>
<reference evidence="8 9" key="1">
    <citation type="submission" date="2024-11" db="EMBL/GenBank/DDBJ databases">
        <authorList>
            <person name="Heng Y.C."/>
            <person name="Lim A.C.H."/>
            <person name="Lee J.K.Y."/>
            <person name="Kittelmann S."/>
        </authorList>
    </citation>
    <scope>NUCLEOTIDE SEQUENCE [LARGE SCALE GENOMIC DNA]</scope>
    <source>
        <strain evidence="8 9">WILCCON 0185</strain>
    </source>
</reference>
<evidence type="ECO:0000256" key="4">
    <source>
        <dbReference type="ARBA" id="ARBA00023152"/>
    </source>
</evidence>
<dbReference type="PANTHER" id="PTHR21139">
    <property type="entry name" value="TRIOSEPHOSPHATE ISOMERASE"/>
    <property type="match status" value="1"/>
</dbReference>
<dbReference type="SUPFAM" id="SSF51351">
    <property type="entry name" value="Triosephosphate isomerase (TIM)"/>
    <property type="match status" value="1"/>
</dbReference>
<protein>
    <recommendedName>
        <fullName evidence="6 7">Triosephosphate isomerase</fullName>
        <shortName evidence="6">TIM</shortName>
        <shortName evidence="6">TPI</shortName>
        <ecNumber evidence="6 7">5.3.1.1</ecNumber>
    </recommendedName>
    <alternativeName>
        <fullName evidence="6">Triose-phosphate isomerase</fullName>
    </alternativeName>
</protein>
<keyword evidence="2 6" id="KW-0312">Gluconeogenesis</keyword>
<dbReference type="Gene3D" id="3.20.20.70">
    <property type="entry name" value="Aldolase class I"/>
    <property type="match status" value="1"/>
</dbReference>